<dbReference type="PANTHER" id="PTHR34776">
    <property type="entry name" value="F17F16.3 PROTEIN"/>
    <property type="match status" value="1"/>
</dbReference>
<name>A0A0C3QTC6_9AGAM</name>
<feature type="compositionally biased region" description="Acidic residues" evidence="1">
    <location>
        <begin position="55"/>
        <end position="65"/>
    </location>
</feature>
<dbReference type="PANTHER" id="PTHR34776:SF1">
    <property type="entry name" value="F17F16.3 PROTEIN"/>
    <property type="match status" value="1"/>
</dbReference>
<dbReference type="HOGENOM" id="CLU_045837_1_0_1"/>
<evidence type="ECO:0000313" key="3">
    <source>
        <dbReference type="Proteomes" id="UP000054248"/>
    </source>
</evidence>
<dbReference type="STRING" id="1051891.A0A0C3QTC6"/>
<gene>
    <name evidence="2" type="ORF">M407DRAFT_19549</name>
</gene>
<feature type="compositionally biased region" description="Basic and acidic residues" evidence="1">
    <location>
        <begin position="123"/>
        <end position="135"/>
    </location>
</feature>
<proteinExistence type="predicted"/>
<dbReference type="Proteomes" id="UP000054248">
    <property type="component" value="Unassembled WGS sequence"/>
</dbReference>
<feature type="region of interest" description="Disordered" evidence="1">
    <location>
        <begin position="1"/>
        <end position="155"/>
    </location>
</feature>
<dbReference type="OrthoDB" id="1028014at2759"/>
<evidence type="ECO:0000256" key="1">
    <source>
        <dbReference type="SAM" id="MobiDB-lite"/>
    </source>
</evidence>
<sequence>MPGKPATKNHQPINVDSPATRTRSKTTDNDTTPDDDAMPISPTVETGSKRKEEEVATEDDEDPLAGDEPAPKKAKVGDDGHAQPKKPEDEEEEEADLKPKSGATRGRRASKPSGARGKASATAKKEEDENAKKEESPDDAEMHDEESKAATGEEDLMQEVNGVLERGHIYFFYRPKIDVGAEDEVQDLDDVSKFHILLLPRESETSYNKQRFRMFTIGKKRLPDRAKGGREVFWASMQKFGEDFTQFNAAEAMGPRDYETKTKGKRHNEPARVAGRGQYALFSPKPDTPSQRATHLLYYLTHPSPDEIGEVQEELSIYASGSFIIQIKNPKASNPPQAGLRPDKKADYGEEVVEEKFGGDAEAGTGRRFIAPNPASMLDFEGTEMLMIPEKHDVEEILTDEKTEQEIEKEATDEAHHLSSKDVLKELRLNEKTFPVTALEGDWL</sequence>
<accession>A0A0C3QTC6</accession>
<evidence type="ECO:0000313" key="2">
    <source>
        <dbReference type="EMBL" id="KIO31404.1"/>
    </source>
</evidence>
<dbReference type="AlphaFoldDB" id="A0A0C3QTC6"/>
<reference evidence="2 3" key="1">
    <citation type="submission" date="2014-04" db="EMBL/GenBank/DDBJ databases">
        <authorList>
            <consortium name="DOE Joint Genome Institute"/>
            <person name="Kuo A."/>
            <person name="Girlanda M."/>
            <person name="Perotto S."/>
            <person name="Kohler A."/>
            <person name="Nagy L.G."/>
            <person name="Floudas D."/>
            <person name="Copeland A."/>
            <person name="Barry K.W."/>
            <person name="Cichocki N."/>
            <person name="Veneault-Fourrey C."/>
            <person name="LaButti K."/>
            <person name="Lindquist E.A."/>
            <person name="Lipzen A."/>
            <person name="Lundell T."/>
            <person name="Morin E."/>
            <person name="Murat C."/>
            <person name="Sun H."/>
            <person name="Tunlid A."/>
            <person name="Henrissat B."/>
            <person name="Grigoriev I.V."/>
            <person name="Hibbett D.S."/>
            <person name="Martin F."/>
            <person name="Nordberg H.P."/>
            <person name="Cantor M.N."/>
            <person name="Hua S.X."/>
        </authorList>
    </citation>
    <scope>NUCLEOTIDE SEQUENCE [LARGE SCALE GENOMIC DNA]</scope>
    <source>
        <strain evidence="2 3">MUT 4182</strain>
    </source>
</reference>
<dbReference type="EMBL" id="KN822963">
    <property type="protein sequence ID" value="KIO31404.1"/>
    <property type="molecule type" value="Genomic_DNA"/>
</dbReference>
<reference evidence="3" key="2">
    <citation type="submission" date="2015-01" db="EMBL/GenBank/DDBJ databases">
        <title>Evolutionary Origins and Diversification of the Mycorrhizal Mutualists.</title>
        <authorList>
            <consortium name="DOE Joint Genome Institute"/>
            <consortium name="Mycorrhizal Genomics Consortium"/>
            <person name="Kohler A."/>
            <person name="Kuo A."/>
            <person name="Nagy L.G."/>
            <person name="Floudas D."/>
            <person name="Copeland A."/>
            <person name="Barry K.W."/>
            <person name="Cichocki N."/>
            <person name="Veneault-Fourrey C."/>
            <person name="LaButti K."/>
            <person name="Lindquist E.A."/>
            <person name="Lipzen A."/>
            <person name="Lundell T."/>
            <person name="Morin E."/>
            <person name="Murat C."/>
            <person name="Riley R."/>
            <person name="Ohm R."/>
            <person name="Sun H."/>
            <person name="Tunlid A."/>
            <person name="Henrissat B."/>
            <person name="Grigoriev I.V."/>
            <person name="Hibbett D.S."/>
            <person name="Martin F."/>
        </authorList>
    </citation>
    <scope>NUCLEOTIDE SEQUENCE [LARGE SCALE GENOMIC DNA]</scope>
    <source>
        <strain evidence="3">MUT 4182</strain>
    </source>
</reference>
<feature type="compositionally biased region" description="Polar residues" evidence="1">
    <location>
        <begin position="8"/>
        <end position="21"/>
    </location>
</feature>
<feature type="compositionally biased region" description="Basic and acidic residues" evidence="1">
    <location>
        <begin position="69"/>
        <end position="88"/>
    </location>
</feature>
<organism evidence="2 3">
    <name type="scientific">Tulasnella calospora MUT 4182</name>
    <dbReference type="NCBI Taxonomy" id="1051891"/>
    <lineage>
        <taxon>Eukaryota</taxon>
        <taxon>Fungi</taxon>
        <taxon>Dikarya</taxon>
        <taxon>Basidiomycota</taxon>
        <taxon>Agaricomycotina</taxon>
        <taxon>Agaricomycetes</taxon>
        <taxon>Cantharellales</taxon>
        <taxon>Tulasnellaceae</taxon>
        <taxon>Tulasnella</taxon>
    </lineage>
</organism>
<protein>
    <submittedName>
        <fullName evidence="2">Uncharacterized protein</fullName>
    </submittedName>
</protein>
<keyword evidence="3" id="KW-1185">Reference proteome</keyword>